<proteinExistence type="predicted"/>
<evidence type="ECO:0000259" key="2">
    <source>
        <dbReference type="Pfam" id="PF09374"/>
    </source>
</evidence>
<reference evidence="3" key="1">
    <citation type="submission" date="2020-05" db="EMBL/GenBank/DDBJ databases">
        <authorList>
            <person name="Chiriac C."/>
            <person name="Salcher M."/>
            <person name="Ghai R."/>
            <person name="Kavagutti S V."/>
        </authorList>
    </citation>
    <scope>NUCLEOTIDE SEQUENCE</scope>
</reference>
<name>A0A6J7WEN4_9CAUD</name>
<dbReference type="Pfam" id="PF05838">
    <property type="entry name" value="Glyco_hydro_108"/>
    <property type="match status" value="1"/>
</dbReference>
<dbReference type="Gene3D" id="1.20.141.10">
    <property type="entry name" value="Chitosanase, subunit A, domain 1"/>
    <property type="match status" value="1"/>
</dbReference>
<dbReference type="InterPro" id="IPR008565">
    <property type="entry name" value="TtsA-like_GH18_dom"/>
</dbReference>
<dbReference type="InterPro" id="IPR023346">
    <property type="entry name" value="Lysozyme-like_dom_sf"/>
</dbReference>
<dbReference type="SUPFAM" id="SSF53955">
    <property type="entry name" value="Lysozyme-like"/>
    <property type="match status" value="1"/>
</dbReference>
<dbReference type="CDD" id="cd13926">
    <property type="entry name" value="N-acetylmuramidase_GH108"/>
    <property type="match status" value="1"/>
</dbReference>
<evidence type="ECO:0000259" key="1">
    <source>
        <dbReference type="Pfam" id="PF05838"/>
    </source>
</evidence>
<dbReference type="Pfam" id="PF09374">
    <property type="entry name" value="PG_binding_3"/>
    <property type="match status" value="1"/>
</dbReference>
<gene>
    <name evidence="3" type="ORF">UFOVP171_22</name>
</gene>
<evidence type="ECO:0000313" key="3">
    <source>
        <dbReference type="EMBL" id="CAB5194716.1"/>
    </source>
</evidence>
<feature type="domain" description="Peptidoglycan binding" evidence="2">
    <location>
        <begin position="87"/>
        <end position="147"/>
    </location>
</feature>
<feature type="domain" description="TtsA-like Glycoside hydrolase family 108" evidence="1">
    <location>
        <begin position="8"/>
        <end position="83"/>
    </location>
</feature>
<protein>
    <submittedName>
        <fullName evidence="3">ZliS Lysozyme family protein</fullName>
    </submittedName>
</protein>
<organism evidence="3">
    <name type="scientific">uncultured Caudovirales phage</name>
    <dbReference type="NCBI Taxonomy" id="2100421"/>
    <lineage>
        <taxon>Viruses</taxon>
        <taxon>Duplodnaviria</taxon>
        <taxon>Heunggongvirae</taxon>
        <taxon>Uroviricota</taxon>
        <taxon>Caudoviricetes</taxon>
        <taxon>Peduoviridae</taxon>
        <taxon>Maltschvirus</taxon>
        <taxon>Maltschvirus maltsch</taxon>
    </lineage>
</organism>
<accession>A0A6J7WEN4</accession>
<dbReference type="InterPro" id="IPR018537">
    <property type="entry name" value="Peptidoglycan-bd_3"/>
</dbReference>
<dbReference type="EMBL" id="LR798214">
    <property type="protein sequence ID" value="CAB5194716.1"/>
    <property type="molecule type" value="Genomic_DNA"/>
</dbReference>
<sequence length="156" mass="17332">MTFEDAFKVLIGHEGGYVNDPKDPGGETKYGISKRAYPGEDIAGLTLPRAQAIYHRDFWDVVHADELPKHVRFAVFDAAVNSGVRQAVKWLQRAVGVTDDGVIGHKTLSAVVAMDPYKLAAVFNGQRLKFMTELETFGRFGKGWSRRIAENLINLP</sequence>